<name>A0A517T0S3_9BACT</name>
<protein>
    <submittedName>
        <fullName evidence="1">Uncharacterized protein</fullName>
    </submittedName>
</protein>
<evidence type="ECO:0000313" key="2">
    <source>
        <dbReference type="Proteomes" id="UP000315003"/>
    </source>
</evidence>
<accession>A0A517T0S3</accession>
<gene>
    <name evidence="1" type="ORF">SV7mr_45350</name>
</gene>
<proteinExistence type="predicted"/>
<reference evidence="1 2" key="1">
    <citation type="submission" date="2019-02" db="EMBL/GenBank/DDBJ databases">
        <title>Deep-cultivation of Planctomycetes and their phenomic and genomic characterization uncovers novel biology.</title>
        <authorList>
            <person name="Wiegand S."/>
            <person name="Jogler M."/>
            <person name="Boedeker C."/>
            <person name="Pinto D."/>
            <person name="Vollmers J."/>
            <person name="Rivas-Marin E."/>
            <person name="Kohn T."/>
            <person name="Peeters S.H."/>
            <person name="Heuer A."/>
            <person name="Rast P."/>
            <person name="Oberbeckmann S."/>
            <person name="Bunk B."/>
            <person name="Jeske O."/>
            <person name="Meyerdierks A."/>
            <person name="Storesund J.E."/>
            <person name="Kallscheuer N."/>
            <person name="Luecker S."/>
            <person name="Lage O.M."/>
            <person name="Pohl T."/>
            <person name="Merkel B.J."/>
            <person name="Hornburger P."/>
            <person name="Mueller R.-W."/>
            <person name="Bruemmer F."/>
            <person name="Labrenz M."/>
            <person name="Spormann A.M."/>
            <person name="Op den Camp H."/>
            <person name="Overmann J."/>
            <person name="Amann R."/>
            <person name="Jetten M.S.M."/>
            <person name="Mascher T."/>
            <person name="Medema M.H."/>
            <person name="Devos D.P."/>
            <person name="Kaster A.-K."/>
            <person name="Ovreas L."/>
            <person name="Rohde M."/>
            <person name="Galperin M.Y."/>
            <person name="Jogler C."/>
        </authorList>
    </citation>
    <scope>NUCLEOTIDE SEQUENCE [LARGE SCALE GENOMIC DNA]</scope>
    <source>
        <strain evidence="1 2">SV_7m_r</strain>
    </source>
</reference>
<organism evidence="1 2">
    <name type="scientific">Stieleria bergensis</name>
    <dbReference type="NCBI Taxonomy" id="2528025"/>
    <lineage>
        <taxon>Bacteria</taxon>
        <taxon>Pseudomonadati</taxon>
        <taxon>Planctomycetota</taxon>
        <taxon>Planctomycetia</taxon>
        <taxon>Pirellulales</taxon>
        <taxon>Pirellulaceae</taxon>
        <taxon>Stieleria</taxon>
    </lineage>
</organism>
<dbReference type="EMBL" id="CP036272">
    <property type="protein sequence ID" value="QDT61994.1"/>
    <property type="molecule type" value="Genomic_DNA"/>
</dbReference>
<evidence type="ECO:0000313" key="1">
    <source>
        <dbReference type="EMBL" id="QDT61994.1"/>
    </source>
</evidence>
<sequence>MPQPRRNAKAWTVACQRMFAAVSEVWQLLTGFPSGQAGETSRKKKRCPAAWSELVDAAVNDRRGNCLAVNPKAQQLAECRSAGHSLASR</sequence>
<dbReference type="AlphaFoldDB" id="A0A517T0S3"/>
<keyword evidence="2" id="KW-1185">Reference proteome</keyword>
<dbReference type="Proteomes" id="UP000315003">
    <property type="component" value="Chromosome"/>
</dbReference>